<dbReference type="InterPro" id="IPR018294">
    <property type="entry name" value="ISPD_synthase_CS"/>
</dbReference>
<dbReference type="InterPro" id="IPR029044">
    <property type="entry name" value="Nucleotide-diphossugar_trans"/>
</dbReference>
<evidence type="ECO:0000313" key="3">
    <source>
        <dbReference type="EMBL" id="MBM6660894.1"/>
    </source>
</evidence>
<dbReference type="PANTHER" id="PTHR32125">
    <property type="entry name" value="2-C-METHYL-D-ERYTHRITOL 4-PHOSPHATE CYTIDYLYLTRANSFERASE, CHLOROPLASTIC"/>
    <property type="match status" value="1"/>
</dbReference>
<dbReference type="EMBL" id="JACJJL010000004">
    <property type="protein sequence ID" value="MBM6660894.1"/>
    <property type="molecule type" value="Genomic_DNA"/>
</dbReference>
<protein>
    <submittedName>
        <fullName evidence="3">2-C-methyl-D-erythritol 4-phosphate cytidylyltransferase</fullName>
    </submittedName>
</protein>
<dbReference type="FunFam" id="3.90.550.10:FF:000003">
    <property type="entry name" value="2-C-methyl-D-erythritol 4-phosphate cytidylyltransferase"/>
    <property type="match status" value="1"/>
</dbReference>
<dbReference type="Pfam" id="PF01128">
    <property type="entry name" value="IspD"/>
    <property type="match status" value="1"/>
</dbReference>
<evidence type="ECO:0000256" key="1">
    <source>
        <dbReference type="ARBA" id="ARBA00022679"/>
    </source>
</evidence>
<dbReference type="GO" id="GO:0050518">
    <property type="term" value="F:2-C-methyl-D-erythritol 4-phosphate cytidylyltransferase activity"/>
    <property type="evidence" value="ECO:0007669"/>
    <property type="project" value="TreeGrafter"/>
</dbReference>
<dbReference type="InterPro" id="IPR034683">
    <property type="entry name" value="IspD/TarI"/>
</dbReference>
<dbReference type="PROSITE" id="PS01295">
    <property type="entry name" value="ISPD"/>
    <property type="match status" value="1"/>
</dbReference>
<dbReference type="InterPro" id="IPR050088">
    <property type="entry name" value="IspD/TarI_cytidylyltransf_bact"/>
</dbReference>
<sequence length="233" mass="24742">MNIAIILSGGVGSRMGIDMPKQYVEVEGMPVLGYSLAAFAAHPDIDAIVVAVADQWRYFVAGLAARLCPEKPVSLAPAGQTRQYSIFNALEVAARSATGDADLVIVHDGARPLVGADLIGRCLAACSAADAVMPAIAVKDTTYLSDDGTTITALLDRSKLWAGQAPEAFRLAKYLAAHRAMDAAELMKINGSTELAFKSGLSCRIIEGDPMNFKITTPEDLSNFKTIIKARKK</sequence>
<dbReference type="Gene3D" id="3.90.550.10">
    <property type="entry name" value="Spore Coat Polysaccharide Biosynthesis Protein SpsA, Chain A"/>
    <property type="match status" value="1"/>
</dbReference>
<evidence type="ECO:0000256" key="2">
    <source>
        <dbReference type="ARBA" id="ARBA00022695"/>
    </source>
</evidence>
<dbReference type="GO" id="GO:0008299">
    <property type="term" value="P:isoprenoid biosynthetic process"/>
    <property type="evidence" value="ECO:0007669"/>
    <property type="project" value="InterPro"/>
</dbReference>
<dbReference type="SUPFAM" id="SSF53448">
    <property type="entry name" value="Nucleotide-diphospho-sugar transferases"/>
    <property type="match status" value="1"/>
</dbReference>
<dbReference type="Proteomes" id="UP000764045">
    <property type="component" value="Unassembled WGS sequence"/>
</dbReference>
<proteinExistence type="predicted"/>
<dbReference type="AlphaFoldDB" id="A0A939B3Y8"/>
<evidence type="ECO:0000313" key="4">
    <source>
        <dbReference type="Proteomes" id="UP000764045"/>
    </source>
</evidence>
<gene>
    <name evidence="3" type="ORF">H6B30_03840</name>
</gene>
<accession>A0A939B3Y8</accession>
<reference evidence="3 4" key="1">
    <citation type="journal article" date="2021" name="Sci. Rep.">
        <title>The distribution of antibiotic resistance genes in chicken gut microbiota commensals.</title>
        <authorList>
            <person name="Juricova H."/>
            <person name="Matiasovicova J."/>
            <person name="Kubasova T."/>
            <person name="Cejkova D."/>
            <person name="Rychlik I."/>
        </authorList>
    </citation>
    <scope>NUCLEOTIDE SEQUENCE [LARGE SCALE GENOMIC DNA]</scope>
    <source>
        <strain evidence="3 4">An819</strain>
    </source>
</reference>
<keyword evidence="2 3" id="KW-0548">Nucleotidyltransferase</keyword>
<keyword evidence="4" id="KW-1185">Reference proteome</keyword>
<dbReference type="RefSeq" id="WP_205108090.1">
    <property type="nucleotide sequence ID" value="NZ_JACJJL010000004.1"/>
</dbReference>
<keyword evidence="1" id="KW-0808">Transferase</keyword>
<comment type="caution">
    <text evidence="3">The sequence shown here is derived from an EMBL/GenBank/DDBJ whole genome shotgun (WGS) entry which is preliminary data.</text>
</comment>
<dbReference type="CDD" id="cd02516">
    <property type="entry name" value="CDP-ME_synthetase"/>
    <property type="match status" value="1"/>
</dbReference>
<dbReference type="PANTHER" id="PTHR32125:SF4">
    <property type="entry name" value="2-C-METHYL-D-ERYTHRITOL 4-PHOSPHATE CYTIDYLYLTRANSFERASE, CHLOROPLASTIC"/>
    <property type="match status" value="1"/>
</dbReference>
<name>A0A939B3Y8_9BACT</name>
<organism evidence="3 4">
    <name type="scientific">Marseilla massiliensis</name>
    <dbReference type="NCBI Taxonomy" id="1841864"/>
    <lineage>
        <taxon>Bacteria</taxon>
        <taxon>Pseudomonadati</taxon>
        <taxon>Bacteroidota</taxon>
        <taxon>Bacteroidia</taxon>
        <taxon>Bacteroidales</taxon>
        <taxon>Prevotellaceae</taxon>
        <taxon>Marseilla</taxon>
    </lineage>
</organism>